<dbReference type="Gene3D" id="1.25.40.10">
    <property type="entry name" value="Tetratricopeptide repeat domain"/>
    <property type="match status" value="1"/>
</dbReference>
<evidence type="ECO:0000313" key="3">
    <source>
        <dbReference type="EMBL" id="MEX6633165.1"/>
    </source>
</evidence>
<accession>A0ABV3Z312</accession>
<feature type="repeat" description="TPR" evidence="1">
    <location>
        <begin position="76"/>
        <end position="109"/>
    </location>
</feature>
<keyword evidence="2" id="KW-0732">Signal</keyword>
<evidence type="ECO:0000256" key="2">
    <source>
        <dbReference type="SAM" id="SignalP"/>
    </source>
</evidence>
<name>A0ABV3Z312_9PROT</name>
<evidence type="ECO:0008006" key="5">
    <source>
        <dbReference type="Google" id="ProtNLM"/>
    </source>
</evidence>
<proteinExistence type="predicted"/>
<comment type="caution">
    <text evidence="3">The sequence shown here is derived from an EMBL/GenBank/DDBJ whole genome shotgun (WGS) entry which is preliminary data.</text>
</comment>
<evidence type="ECO:0000256" key="1">
    <source>
        <dbReference type="PROSITE-ProRule" id="PRU00339"/>
    </source>
</evidence>
<organism evidence="3 4">
    <name type="scientific">Hyphococcus lacteus</name>
    <dbReference type="NCBI Taxonomy" id="3143536"/>
    <lineage>
        <taxon>Bacteria</taxon>
        <taxon>Pseudomonadati</taxon>
        <taxon>Pseudomonadota</taxon>
        <taxon>Alphaproteobacteria</taxon>
        <taxon>Parvularculales</taxon>
        <taxon>Parvularculaceae</taxon>
        <taxon>Hyphococcus</taxon>
    </lineage>
</organism>
<dbReference type="RefSeq" id="WP_369313112.1">
    <property type="nucleotide sequence ID" value="NZ_JBEHZE010000001.1"/>
</dbReference>
<feature type="chain" id="PRO_5045729167" description="Tetratricopeptide repeat protein" evidence="2">
    <location>
        <begin position="20"/>
        <end position="320"/>
    </location>
</feature>
<keyword evidence="1" id="KW-0802">TPR repeat</keyword>
<feature type="signal peptide" evidence="2">
    <location>
        <begin position="1"/>
        <end position="19"/>
    </location>
</feature>
<dbReference type="SUPFAM" id="SSF48452">
    <property type="entry name" value="TPR-like"/>
    <property type="match status" value="1"/>
</dbReference>
<evidence type="ECO:0000313" key="4">
    <source>
        <dbReference type="Proteomes" id="UP001560685"/>
    </source>
</evidence>
<dbReference type="InterPro" id="IPR011990">
    <property type="entry name" value="TPR-like_helical_dom_sf"/>
</dbReference>
<dbReference type="PROSITE" id="PS50005">
    <property type="entry name" value="TPR"/>
    <property type="match status" value="1"/>
</dbReference>
<dbReference type="EMBL" id="JBEHZE010000001">
    <property type="protein sequence ID" value="MEX6633165.1"/>
    <property type="molecule type" value="Genomic_DNA"/>
</dbReference>
<keyword evidence="4" id="KW-1185">Reference proteome</keyword>
<sequence length="320" mass="35558">MKRLLLISIAQAVLITACAAPENKDAETATKAQKVQQEPEAMSLLGEPLYAGEPSADGLAKLAAAKAEYDANPGDADALIWFGRRIAYLGRYQEAIDIFTVGIEKHPEDARMLRHRGHRYISTRQFDKAIADLSKAADLIVGKADQIEPDGLPNAMNIPLTSLHGNIRYHLGLAYYLKHDWENARRVYAEDFDLAENDDGVVASGHWLYMILRRMGRDEEAAQVLERIDADMEIIENTYYHRAGLFYKGELSYDEAMPDEVASIGAAGIVYGIANWYLYNDEPEKAYAIMNQLVDGPSWAAFGYIAAEKDLAAANARVKN</sequence>
<dbReference type="InterPro" id="IPR019734">
    <property type="entry name" value="TPR_rpt"/>
</dbReference>
<protein>
    <recommendedName>
        <fullName evidence="5">Tetratricopeptide repeat protein</fullName>
    </recommendedName>
</protein>
<dbReference type="PROSITE" id="PS51257">
    <property type="entry name" value="PROKAR_LIPOPROTEIN"/>
    <property type="match status" value="1"/>
</dbReference>
<reference evidence="3 4" key="1">
    <citation type="submission" date="2024-05" db="EMBL/GenBank/DDBJ databases">
        <title>Three bacterial strains, DH-69, EH-24, and ECK-19 isolated from coastal sediments.</title>
        <authorList>
            <person name="Ye Y.-Q."/>
            <person name="Du Z.-J."/>
        </authorList>
    </citation>
    <scope>NUCLEOTIDE SEQUENCE [LARGE SCALE GENOMIC DNA]</scope>
    <source>
        <strain evidence="3 4">ECK-19</strain>
    </source>
</reference>
<dbReference type="PANTHER" id="PTHR12558">
    <property type="entry name" value="CELL DIVISION CYCLE 16,23,27"/>
    <property type="match status" value="1"/>
</dbReference>
<dbReference type="PANTHER" id="PTHR12558:SF13">
    <property type="entry name" value="CELL DIVISION CYCLE PROTEIN 27 HOMOLOG"/>
    <property type="match status" value="1"/>
</dbReference>
<dbReference type="Proteomes" id="UP001560685">
    <property type="component" value="Unassembled WGS sequence"/>
</dbReference>
<gene>
    <name evidence="3" type="ORF">ABFZ84_06335</name>
</gene>